<accession>A0A1B9GL87</accession>
<dbReference type="AlphaFoldDB" id="A0A1B9GL87"/>
<sequence length="229" mass="25120">MIKTALIIVDVQYDFLPPDGSLAVPDGQAVLPVIQDLLDKTKWDWPVIIASQDYHPSGHISFASSHPPNEAFSKKTIRDARGKEYEQTLWPDHCVQGTKGAEIDSSVRGALELWGGTVKVVRKGTHLRLEAYSAFEGYITEATTTELVRYLRSMEVEKVAIVGLATDFCVLQTALSALSASFETTIIAPAVRGISEADTNEAFDKLKSLGGKIIGRQGTSWEQELRAWA</sequence>
<feature type="domain" description="Isochorismatase-like" evidence="8">
    <location>
        <begin position="4"/>
        <end position="215"/>
    </location>
</feature>
<evidence type="ECO:0000259" key="8">
    <source>
        <dbReference type="Pfam" id="PF00857"/>
    </source>
</evidence>
<keyword evidence="3" id="KW-0479">Metal-binding</keyword>
<name>A0A1B9GL87_9TREE</name>
<gene>
    <name evidence="9" type="ORF">I316_06574</name>
</gene>
<comment type="similarity">
    <text evidence="1">Belongs to the isochorismatase family.</text>
</comment>
<comment type="pathway">
    <text evidence="5">Cofactor biosynthesis; nicotinate biosynthesis; nicotinate from nicotinamide: step 1/1.</text>
</comment>
<evidence type="ECO:0000256" key="5">
    <source>
        <dbReference type="ARBA" id="ARBA00037900"/>
    </source>
</evidence>
<dbReference type="EC" id="3.5.1.19" evidence="6"/>
<dbReference type="GO" id="GO:0046872">
    <property type="term" value="F:metal ion binding"/>
    <property type="evidence" value="ECO:0007669"/>
    <property type="project" value="UniProtKB-KW"/>
</dbReference>
<dbReference type="Proteomes" id="UP000092666">
    <property type="component" value="Unassembled WGS sequence"/>
</dbReference>
<evidence type="ECO:0000313" key="10">
    <source>
        <dbReference type="Proteomes" id="UP000092666"/>
    </source>
</evidence>
<evidence type="ECO:0000256" key="1">
    <source>
        <dbReference type="ARBA" id="ARBA00006336"/>
    </source>
</evidence>
<evidence type="ECO:0000256" key="6">
    <source>
        <dbReference type="ARBA" id="ARBA00039017"/>
    </source>
</evidence>
<proteinExistence type="inferred from homology"/>
<organism evidence="9 10">
    <name type="scientific">Kwoniella heveanensis BCC8398</name>
    <dbReference type="NCBI Taxonomy" id="1296120"/>
    <lineage>
        <taxon>Eukaryota</taxon>
        <taxon>Fungi</taxon>
        <taxon>Dikarya</taxon>
        <taxon>Basidiomycota</taxon>
        <taxon>Agaricomycotina</taxon>
        <taxon>Tremellomycetes</taxon>
        <taxon>Tremellales</taxon>
        <taxon>Cryptococcaceae</taxon>
        <taxon>Kwoniella</taxon>
    </lineage>
</organism>
<evidence type="ECO:0000256" key="3">
    <source>
        <dbReference type="ARBA" id="ARBA00022723"/>
    </source>
</evidence>
<dbReference type="GO" id="GO:0008936">
    <property type="term" value="F:nicotinamidase activity"/>
    <property type="evidence" value="ECO:0007669"/>
    <property type="project" value="UniProtKB-EC"/>
</dbReference>
<protein>
    <recommendedName>
        <fullName evidence="6">nicotinamidase</fullName>
        <ecNumber evidence="6">3.5.1.19</ecNumber>
    </recommendedName>
    <alternativeName>
        <fullName evidence="7">Nicotinamide deamidase</fullName>
    </alternativeName>
</protein>
<dbReference type="PANTHER" id="PTHR11080:SF2">
    <property type="entry name" value="LD05707P"/>
    <property type="match status" value="1"/>
</dbReference>
<evidence type="ECO:0000256" key="2">
    <source>
        <dbReference type="ARBA" id="ARBA00022642"/>
    </source>
</evidence>
<dbReference type="EMBL" id="KV700131">
    <property type="protein sequence ID" value="OCF31767.1"/>
    <property type="molecule type" value="Genomic_DNA"/>
</dbReference>
<dbReference type="SUPFAM" id="SSF52499">
    <property type="entry name" value="Isochorismatase-like hydrolases"/>
    <property type="match status" value="1"/>
</dbReference>
<dbReference type="GO" id="GO:0019363">
    <property type="term" value="P:pyridine nucleotide biosynthetic process"/>
    <property type="evidence" value="ECO:0007669"/>
    <property type="project" value="UniProtKB-KW"/>
</dbReference>
<keyword evidence="10" id="KW-1185">Reference proteome</keyword>
<evidence type="ECO:0000256" key="7">
    <source>
        <dbReference type="ARBA" id="ARBA00043224"/>
    </source>
</evidence>
<dbReference type="Pfam" id="PF00857">
    <property type="entry name" value="Isochorismatase"/>
    <property type="match status" value="1"/>
</dbReference>
<keyword evidence="4" id="KW-0378">Hydrolase</keyword>
<evidence type="ECO:0000256" key="4">
    <source>
        <dbReference type="ARBA" id="ARBA00022801"/>
    </source>
</evidence>
<dbReference type="InterPro" id="IPR000868">
    <property type="entry name" value="Isochorismatase-like_dom"/>
</dbReference>
<keyword evidence="2" id="KW-0662">Pyridine nucleotide biosynthesis</keyword>
<dbReference type="Gene3D" id="3.40.50.850">
    <property type="entry name" value="Isochorismatase-like"/>
    <property type="match status" value="1"/>
</dbReference>
<dbReference type="InterPro" id="IPR052347">
    <property type="entry name" value="Isochorismatase_Nicotinamidase"/>
</dbReference>
<dbReference type="STRING" id="1296120.A0A1B9GL87"/>
<reference evidence="9 10" key="1">
    <citation type="submission" date="2013-07" db="EMBL/GenBank/DDBJ databases">
        <title>The Genome Sequence of Cryptococcus heveanensis BCC8398.</title>
        <authorList>
            <consortium name="The Broad Institute Genome Sequencing Platform"/>
            <person name="Cuomo C."/>
            <person name="Litvintseva A."/>
            <person name="Chen Y."/>
            <person name="Heitman J."/>
            <person name="Sun S."/>
            <person name="Springer D."/>
            <person name="Dromer F."/>
            <person name="Young S.K."/>
            <person name="Zeng Q."/>
            <person name="Gargeya S."/>
            <person name="Fitzgerald M."/>
            <person name="Abouelleil A."/>
            <person name="Alvarado L."/>
            <person name="Berlin A.M."/>
            <person name="Chapman S.B."/>
            <person name="Dewar J."/>
            <person name="Goldberg J."/>
            <person name="Griggs A."/>
            <person name="Gujja S."/>
            <person name="Hansen M."/>
            <person name="Howarth C."/>
            <person name="Imamovic A."/>
            <person name="Larimer J."/>
            <person name="McCowan C."/>
            <person name="Murphy C."/>
            <person name="Pearson M."/>
            <person name="Priest M."/>
            <person name="Roberts A."/>
            <person name="Saif S."/>
            <person name="Shea T."/>
            <person name="Sykes S."/>
            <person name="Wortman J."/>
            <person name="Nusbaum C."/>
            <person name="Birren B."/>
        </authorList>
    </citation>
    <scope>NUCLEOTIDE SEQUENCE [LARGE SCALE GENOMIC DNA]</scope>
    <source>
        <strain evidence="9 10">BCC8398</strain>
    </source>
</reference>
<evidence type="ECO:0000313" key="9">
    <source>
        <dbReference type="EMBL" id="OCF31767.1"/>
    </source>
</evidence>
<reference evidence="10" key="2">
    <citation type="submission" date="2013-12" db="EMBL/GenBank/DDBJ databases">
        <title>Evolution of pathogenesis and genome organization in the Tremellales.</title>
        <authorList>
            <person name="Cuomo C."/>
            <person name="Litvintseva A."/>
            <person name="Heitman J."/>
            <person name="Chen Y."/>
            <person name="Sun S."/>
            <person name="Springer D."/>
            <person name="Dromer F."/>
            <person name="Young S."/>
            <person name="Zeng Q."/>
            <person name="Chapman S."/>
            <person name="Gujja S."/>
            <person name="Saif S."/>
            <person name="Birren B."/>
        </authorList>
    </citation>
    <scope>NUCLEOTIDE SEQUENCE [LARGE SCALE GENOMIC DNA]</scope>
    <source>
        <strain evidence="10">BCC8398</strain>
    </source>
</reference>
<dbReference type="InterPro" id="IPR036380">
    <property type="entry name" value="Isochorismatase-like_sf"/>
</dbReference>
<dbReference type="OrthoDB" id="1739143at2759"/>
<dbReference type="PANTHER" id="PTHR11080">
    <property type="entry name" value="PYRAZINAMIDASE/NICOTINAMIDASE"/>
    <property type="match status" value="1"/>
</dbReference>